<feature type="chain" id="PRO_5040388776" description="Hydrophobin" evidence="1">
    <location>
        <begin position="24"/>
        <end position="99"/>
    </location>
</feature>
<name>A0A9P7DII5_9AGAM</name>
<dbReference type="OrthoDB" id="2686984at2759"/>
<reference evidence="2" key="1">
    <citation type="journal article" date="2020" name="New Phytol.">
        <title>Comparative genomics reveals dynamic genome evolution in host specialist ectomycorrhizal fungi.</title>
        <authorList>
            <person name="Lofgren L.A."/>
            <person name="Nguyen N.H."/>
            <person name="Vilgalys R."/>
            <person name="Ruytinx J."/>
            <person name="Liao H.L."/>
            <person name="Branco S."/>
            <person name="Kuo A."/>
            <person name="LaButti K."/>
            <person name="Lipzen A."/>
            <person name="Andreopoulos W."/>
            <person name="Pangilinan J."/>
            <person name="Riley R."/>
            <person name="Hundley H."/>
            <person name="Na H."/>
            <person name="Barry K."/>
            <person name="Grigoriev I.V."/>
            <person name="Stajich J.E."/>
            <person name="Kennedy P.G."/>
        </authorList>
    </citation>
    <scope>NUCLEOTIDE SEQUENCE</scope>
    <source>
        <strain evidence="2">S12</strain>
    </source>
</reference>
<sequence>MYFSFLQVVAVVAALSKSMSVTAQCASLGQACGKTSPTGLACCDDLFCGPTVSMSRSLCIQNSTPRLTFAPYTNRSPLVAELIDVLTFMQTFLTPRPES</sequence>
<comment type="caution">
    <text evidence="2">The sequence shown here is derived from an EMBL/GenBank/DDBJ whole genome shotgun (WGS) entry which is preliminary data.</text>
</comment>
<evidence type="ECO:0000313" key="3">
    <source>
        <dbReference type="Proteomes" id="UP000719766"/>
    </source>
</evidence>
<dbReference type="Proteomes" id="UP000719766">
    <property type="component" value="Unassembled WGS sequence"/>
</dbReference>
<accession>A0A9P7DII5</accession>
<organism evidence="2 3">
    <name type="scientific">Suillus plorans</name>
    <dbReference type="NCBI Taxonomy" id="116603"/>
    <lineage>
        <taxon>Eukaryota</taxon>
        <taxon>Fungi</taxon>
        <taxon>Dikarya</taxon>
        <taxon>Basidiomycota</taxon>
        <taxon>Agaricomycotina</taxon>
        <taxon>Agaricomycetes</taxon>
        <taxon>Agaricomycetidae</taxon>
        <taxon>Boletales</taxon>
        <taxon>Suillineae</taxon>
        <taxon>Suillaceae</taxon>
        <taxon>Suillus</taxon>
    </lineage>
</organism>
<dbReference type="GeneID" id="64596712"/>
<proteinExistence type="predicted"/>
<protein>
    <recommendedName>
        <fullName evidence="4">Hydrophobin</fullName>
    </recommendedName>
</protein>
<dbReference type="EMBL" id="JABBWE010000027">
    <property type="protein sequence ID" value="KAG1794174.1"/>
    <property type="molecule type" value="Genomic_DNA"/>
</dbReference>
<evidence type="ECO:0000313" key="2">
    <source>
        <dbReference type="EMBL" id="KAG1794174.1"/>
    </source>
</evidence>
<keyword evidence="3" id="KW-1185">Reference proteome</keyword>
<feature type="signal peptide" evidence="1">
    <location>
        <begin position="1"/>
        <end position="23"/>
    </location>
</feature>
<dbReference type="RefSeq" id="XP_041160402.1">
    <property type="nucleotide sequence ID" value="XM_041302948.1"/>
</dbReference>
<evidence type="ECO:0000256" key="1">
    <source>
        <dbReference type="SAM" id="SignalP"/>
    </source>
</evidence>
<gene>
    <name evidence="2" type="ORF">HD556DRAFT_1371423</name>
</gene>
<evidence type="ECO:0008006" key="4">
    <source>
        <dbReference type="Google" id="ProtNLM"/>
    </source>
</evidence>
<keyword evidence="1" id="KW-0732">Signal</keyword>
<dbReference type="AlphaFoldDB" id="A0A9P7DII5"/>